<evidence type="ECO:0000313" key="3">
    <source>
        <dbReference type="Proteomes" id="UP001281761"/>
    </source>
</evidence>
<gene>
    <name evidence="2" type="ORF">BLNAU_12354</name>
</gene>
<reference evidence="2 3" key="1">
    <citation type="journal article" date="2022" name="bioRxiv">
        <title>Genomics of Preaxostyla Flagellates Illuminates Evolutionary Transitions and the Path Towards Mitochondrial Loss.</title>
        <authorList>
            <person name="Novak L.V.F."/>
            <person name="Treitli S.C."/>
            <person name="Pyrih J."/>
            <person name="Halakuc P."/>
            <person name="Pipaliya S.V."/>
            <person name="Vacek V."/>
            <person name="Brzon O."/>
            <person name="Soukal P."/>
            <person name="Eme L."/>
            <person name="Dacks J.B."/>
            <person name="Karnkowska A."/>
            <person name="Elias M."/>
            <person name="Hampl V."/>
        </authorList>
    </citation>
    <scope>NUCLEOTIDE SEQUENCE [LARGE SCALE GENOMIC DNA]</scope>
    <source>
        <strain evidence="2">NAU3</strain>
        <tissue evidence="2">Gut</tissue>
    </source>
</reference>
<comment type="caution">
    <text evidence="2">The sequence shown here is derived from an EMBL/GenBank/DDBJ whole genome shotgun (WGS) entry which is preliminary data.</text>
</comment>
<name>A0ABQ9XR77_9EUKA</name>
<protein>
    <submittedName>
        <fullName evidence="2">Uncharacterized protein</fullName>
    </submittedName>
</protein>
<sequence length="356" mass="40360">MGNLTKKVDTSSGSDSSDLSSPQFPFSIYCSPFLNWNEEDLPVDEKATVFRSLVDTVKLQPAFDDSLEAKTVKFLKSVIPQNSKSADDFLNYLVTFSFATLTEFVQSMMLLISTPSQAIIKSAMKMLNALLGRCSTRVGLALVKADLIPQLIRTLNPQSLSFAEAIDIHIYVLAIISQPFRLATRSGLARLGIEDGNRRQAVHKTGFKQVLAPSETYFWHLCLNRFSIIEGDLASGFMICLARLLRISPSYQPTMDFVMNMPVFLTIPSCLTFFEDDDSIWCFLVDIIDAQQEWNRTWGEVRQMWMKTQPMLRSEGIEDAIEEKLRNDKNARSGRRIVAFSIKWSNLQGINLPRRR</sequence>
<feature type="compositionally biased region" description="Low complexity" evidence="1">
    <location>
        <begin position="10"/>
        <end position="21"/>
    </location>
</feature>
<keyword evidence="3" id="KW-1185">Reference proteome</keyword>
<accession>A0ABQ9XR77</accession>
<organism evidence="2 3">
    <name type="scientific">Blattamonas nauphoetae</name>
    <dbReference type="NCBI Taxonomy" id="2049346"/>
    <lineage>
        <taxon>Eukaryota</taxon>
        <taxon>Metamonada</taxon>
        <taxon>Preaxostyla</taxon>
        <taxon>Oxymonadida</taxon>
        <taxon>Blattamonas</taxon>
    </lineage>
</organism>
<dbReference type="Proteomes" id="UP001281761">
    <property type="component" value="Unassembled WGS sequence"/>
</dbReference>
<dbReference type="EMBL" id="JARBJD010000100">
    <property type="protein sequence ID" value="KAK2952705.1"/>
    <property type="molecule type" value="Genomic_DNA"/>
</dbReference>
<evidence type="ECO:0000313" key="2">
    <source>
        <dbReference type="EMBL" id="KAK2952705.1"/>
    </source>
</evidence>
<feature type="region of interest" description="Disordered" evidence="1">
    <location>
        <begin position="1"/>
        <end position="21"/>
    </location>
</feature>
<proteinExistence type="predicted"/>
<evidence type="ECO:0000256" key="1">
    <source>
        <dbReference type="SAM" id="MobiDB-lite"/>
    </source>
</evidence>